<dbReference type="SUPFAM" id="SSF48366">
    <property type="entry name" value="Ras GEF"/>
    <property type="match status" value="1"/>
</dbReference>
<accession>A0AAF0II02</accession>
<feature type="domain" description="N-terminal Ras-GEF" evidence="5">
    <location>
        <begin position="430"/>
        <end position="559"/>
    </location>
</feature>
<sequence>MSPQHHRNRSVGDLLQNQPAPLPSRPTLKTRTHSAPAGELPCQHRGSKQPGVTIAVIDERDPLLVHHDASEQVPNEASCAISMPSHHRLPQVNMAVIGTQGVGKTTFVKYALDLKQTPIARSSVKKMSLDGTIYLVRLLEIGIHKIGVDERERITWPRFLGEQALPPIDGVYALFDSADPYSLTQLSQLLSKSGRTFLLRCALRKTSSIPFLVVACKCDTPRRCSQHDPAILEHANRLLAGNAALQTSVHVSESYKKCISIVLRAIIVRTSDVVCEKHSSSSRNPAASGTIGSSQHLQSSRQHTRAHSETPKGTSLNPADPYLTDGVYRNSGVDSNLALNVHGSRYGRSNSHPVPPRTPPGNRMNRGSSSIADPVPEEVSTGNTIHQRLRTQWRHSAGSDAFNSFLDMEEEMEDSSHQSANASNPGTLKGKTEERGFTFDELVDRLLSMPLTKQDAKFPAVFLCLYRKFATPEQLFSAIIRRFEQIESSEVPRLRRRADQLAILNVLAQWVAEYPGDFAGAKARKCLTDFIACSESHMVFAFAAKEMSSSLEKFVEDDDIGWAFKDEQDESENVETFLECTSVPNSPAISIAQNTDETIEILTALDLNEENIDHSSQYSDSVTSTLNRSGSISSQSFKTLLTTESAQREAQRLEIIPRYTLSKSQWRIFMEIPDEEFAREVTRIDWIMYSSFRPRELIRHVSTSSANKEKPSSHLENVSRMIKEFNHLAYFAASMVLLRDKARHRAQALEKFVNISWKLRQMHNYNSLGAIIAGLNGTPVYRLTHTRELVSTNIQKQFMSLVILMGTQKSHFAYRLAWENTFGERIPFLPLHLRDLVSAEVGNKTFIGDRINWRKFEIMGDTIFGIQQSQKSPFPTFHANDIVRRLLLEAKFEGDDEVQGTIASISTSGGEEIELFYKTHDFNDAMFVYAASL</sequence>
<feature type="region of interest" description="Disordered" evidence="3">
    <location>
        <begin position="410"/>
        <end position="432"/>
    </location>
</feature>
<feature type="compositionally biased region" description="Polar residues" evidence="3">
    <location>
        <begin position="281"/>
        <end position="301"/>
    </location>
</feature>
<dbReference type="PROSITE" id="PS50009">
    <property type="entry name" value="RASGEF_CAT"/>
    <property type="match status" value="1"/>
</dbReference>
<feature type="domain" description="Ras-GEF" evidence="4">
    <location>
        <begin position="673"/>
        <end position="903"/>
    </location>
</feature>
<dbReference type="InterPro" id="IPR023578">
    <property type="entry name" value="Ras_GEF_dom_sf"/>
</dbReference>
<reference evidence="6" key="1">
    <citation type="submission" date="2023-03" db="EMBL/GenBank/DDBJ databases">
        <title>Emydomyces testavorans Genome Sequence.</title>
        <authorList>
            <person name="Hoyer L."/>
        </authorList>
    </citation>
    <scope>NUCLEOTIDE SEQUENCE</scope>
    <source>
        <strain evidence="6">16-2883</strain>
    </source>
</reference>
<dbReference type="InterPro" id="IPR001895">
    <property type="entry name" value="RASGEF_cat_dom"/>
</dbReference>
<proteinExistence type="predicted"/>
<dbReference type="InterPro" id="IPR008937">
    <property type="entry name" value="Ras-like_GEF"/>
</dbReference>
<dbReference type="CDD" id="cd06224">
    <property type="entry name" value="REM"/>
    <property type="match status" value="1"/>
</dbReference>
<name>A0AAF0II02_9EURO</name>
<dbReference type="Gene3D" id="1.20.870.10">
    <property type="entry name" value="Son of sevenless (SoS) protein Chain: S domain 1"/>
    <property type="match status" value="1"/>
</dbReference>
<dbReference type="Proteomes" id="UP001219355">
    <property type="component" value="Chromosome 2"/>
</dbReference>
<feature type="region of interest" description="Disordered" evidence="3">
    <location>
        <begin position="343"/>
        <end position="383"/>
    </location>
</feature>
<dbReference type="CDD" id="cd00882">
    <property type="entry name" value="Ras_like_GTPase"/>
    <property type="match status" value="1"/>
</dbReference>
<dbReference type="Gene3D" id="3.40.50.300">
    <property type="entry name" value="P-loop containing nucleotide triphosphate hydrolases"/>
    <property type="match status" value="1"/>
</dbReference>
<dbReference type="SMART" id="SM00147">
    <property type="entry name" value="RasGEF"/>
    <property type="match status" value="1"/>
</dbReference>
<dbReference type="InterPro" id="IPR000651">
    <property type="entry name" value="Ras-like_Gua-exchang_fac_N"/>
</dbReference>
<dbReference type="PANTHER" id="PTHR23113">
    <property type="entry name" value="GUANINE NUCLEOTIDE EXCHANGE FACTOR"/>
    <property type="match status" value="1"/>
</dbReference>
<dbReference type="Gene3D" id="1.10.840.10">
    <property type="entry name" value="Ras guanine-nucleotide exchange factors catalytic domain"/>
    <property type="match status" value="1"/>
</dbReference>
<dbReference type="InterPro" id="IPR036964">
    <property type="entry name" value="RASGEF_cat_dom_sf"/>
</dbReference>
<dbReference type="PANTHER" id="PTHR23113:SF348">
    <property type="entry name" value="GUANYL-NUCLEOTIDE EXCHANGE FACTOR RASGEF, PUTATIVE (AFU_ORTHOLOGUE AFUA_1G04700)-RELATED"/>
    <property type="match status" value="1"/>
</dbReference>
<dbReference type="Pfam" id="PF00617">
    <property type="entry name" value="RasGEF"/>
    <property type="match status" value="1"/>
</dbReference>
<dbReference type="EMBL" id="CP120628">
    <property type="protein sequence ID" value="WEW58330.1"/>
    <property type="molecule type" value="Genomic_DNA"/>
</dbReference>
<dbReference type="AlphaFoldDB" id="A0AAF0II02"/>
<keyword evidence="1 2" id="KW-0344">Guanine-nucleotide releasing factor</keyword>
<evidence type="ECO:0000259" key="5">
    <source>
        <dbReference type="PROSITE" id="PS50212"/>
    </source>
</evidence>
<dbReference type="GO" id="GO:0005886">
    <property type="term" value="C:plasma membrane"/>
    <property type="evidence" value="ECO:0007669"/>
    <property type="project" value="TreeGrafter"/>
</dbReference>
<dbReference type="PROSITE" id="PS50212">
    <property type="entry name" value="RASGEF_NTER"/>
    <property type="match status" value="1"/>
</dbReference>
<organism evidence="6 7">
    <name type="scientific">Emydomyces testavorans</name>
    <dbReference type="NCBI Taxonomy" id="2070801"/>
    <lineage>
        <taxon>Eukaryota</taxon>
        <taxon>Fungi</taxon>
        <taxon>Dikarya</taxon>
        <taxon>Ascomycota</taxon>
        <taxon>Pezizomycotina</taxon>
        <taxon>Eurotiomycetes</taxon>
        <taxon>Eurotiomycetidae</taxon>
        <taxon>Onygenales</taxon>
        <taxon>Nannizziopsiaceae</taxon>
        <taxon>Emydomyces</taxon>
    </lineage>
</organism>
<dbReference type="InterPro" id="IPR027417">
    <property type="entry name" value="P-loop_NTPase"/>
</dbReference>
<feature type="region of interest" description="Disordered" evidence="3">
    <location>
        <begin position="1"/>
        <end position="49"/>
    </location>
</feature>
<keyword evidence="7" id="KW-1185">Reference proteome</keyword>
<feature type="compositionally biased region" description="Polar residues" evidence="3">
    <location>
        <begin position="417"/>
        <end position="426"/>
    </location>
</feature>
<protein>
    <submittedName>
        <fullName evidence="6">Uncharacterized protein</fullName>
    </submittedName>
</protein>
<dbReference type="GO" id="GO:0007265">
    <property type="term" value="P:Ras protein signal transduction"/>
    <property type="evidence" value="ECO:0007669"/>
    <property type="project" value="TreeGrafter"/>
</dbReference>
<evidence type="ECO:0000313" key="6">
    <source>
        <dbReference type="EMBL" id="WEW58330.1"/>
    </source>
</evidence>
<evidence type="ECO:0000313" key="7">
    <source>
        <dbReference type="Proteomes" id="UP001219355"/>
    </source>
</evidence>
<evidence type="ECO:0000256" key="3">
    <source>
        <dbReference type="SAM" id="MobiDB-lite"/>
    </source>
</evidence>
<dbReference type="SUPFAM" id="SSF52540">
    <property type="entry name" value="P-loop containing nucleoside triphosphate hydrolases"/>
    <property type="match status" value="1"/>
</dbReference>
<evidence type="ECO:0000256" key="2">
    <source>
        <dbReference type="PROSITE-ProRule" id="PRU00168"/>
    </source>
</evidence>
<gene>
    <name evidence="6" type="ORF">PRK78_003798</name>
</gene>
<dbReference type="GO" id="GO:0005085">
    <property type="term" value="F:guanyl-nucleotide exchange factor activity"/>
    <property type="evidence" value="ECO:0007669"/>
    <property type="project" value="UniProtKB-KW"/>
</dbReference>
<dbReference type="Pfam" id="PF00618">
    <property type="entry name" value="RasGEF_N"/>
    <property type="match status" value="1"/>
</dbReference>
<evidence type="ECO:0000259" key="4">
    <source>
        <dbReference type="PROSITE" id="PS50009"/>
    </source>
</evidence>
<feature type="region of interest" description="Disordered" evidence="3">
    <location>
        <begin position="278"/>
        <end position="328"/>
    </location>
</feature>
<evidence type="ECO:0000256" key="1">
    <source>
        <dbReference type="ARBA" id="ARBA00022658"/>
    </source>
</evidence>